<gene>
    <name evidence="1" type="ORF">ENJ40_10155</name>
</gene>
<proteinExistence type="predicted"/>
<accession>A0A7C3CUK1</accession>
<sequence>MKIVMEVEDTNRGKVLLEFLKQLPFVKIKGTRKTRKGIQLNEVFGIWKNREITKGKLRKKAWRF</sequence>
<protein>
    <submittedName>
        <fullName evidence="1">Uncharacterized protein</fullName>
    </submittedName>
</protein>
<name>A0A7C3CUK1_9BACT</name>
<evidence type="ECO:0000313" key="1">
    <source>
        <dbReference type="EMBL" id="HFC98793.1"/>
    </source>
</evidence>
<reference evidence="1" key="1">
    <citation type="journal article" date="2020" name="mSystems">
        <title>Genome- and Community-Level Interaction Insights into Carbon Utilization and Element Cycling Functions of Hydrothermarchaeota in Hydrothermal Sediment.</title>
        <authorList>
            <person name="Zhou Z."/>
            <person name="Liu Y."/>
            <person name="Xu W."/>
            <person name="Pan J."/>
            <person name="Luo Z.H."/>
            <person name="Li M."/>
        </authorList>
    </citation>
    <scope>NUCLEOTIDE SEQUENCE [LARGE SCALE GENOMIC DNA]</scope>
    <source>
        <strain evidence="1">HyVt-483</strain>
    </source>
</reference>
<comment type="caution">
    <text evidence="1">The sequence shown here is derived from an EMBL/GenBank/DDBJ whole genome shotgun (WGS) entry which is preliminary data.</text>
</comment>
<dbReference type="AlphaFoldDB" id="A0A7C3CUK1"/>
<organism evidence="1">
    <name type="scientific">Thermosulfurimonas dismutans</name>
    <dbReference type="NCBI Taxonomy" id="999894"/>
    <lineage>
        <taxon>Bacteria</taxon>
        <taxon>Pseudomonadati</taxon>
        <taxon>Thermodesulfobacteriota</taxon>
        <taxon>Thermodesulfobacteria</taxon>
        <taxon>Thermodesulfobacteriales</taxon>
        <taxon>Thermodesulfobacteriaceae</taxon>
        <taxon>Thermosulfurimonas</taxon>
    </lineage>
</organism>
<dbReference type="Proteomes" id="UP000886043">
    <property type="component" value="Unassembled WGS sequence"/>
</dbReference>
<dbReference type="EMBL" id="DRMH01000139">
    <property type="protein sequence ID" value="HFC98793.1"/>
    <property type="molecule type" value="Genomic_DNA"/>
</dbReference>